<feature type="domain" description="Aminoglycoside phosphotransferase" evidence="1">
    <location>
        <begin position="39"/>
        <end position="278"/>
    </location>
</feature>
<sequence>MHFQPIERPAQAFQQPVTPAHLQEISRRVFGRDVVEAVELGLGMYNTTYKVTIEGRDRPVVMRFAPEPARQARSERELMRNEYATAPYLAPIAPLMPRIIAADWSHELIGRDYLVQTLLDGVPAPDGLPGYPRPTWTSFFRKMGEVTRKVHDVRGPAFGPVAAPAYRTWSEAVAGALRELAADAEDAGLHAADLRKAAALAEERRDVLDEITEPRLLTGDLWTVNTMIAEKAPEPTLTGVLDFDRTWWGDPAADWTIRMANAKQDERLAFWETYGKQERTPAAAWRSLIYEIRHLGAVRLERHRHGESDGVAQSYDDVAAVLAEID</sequence>
<gene>
    <name evidence="2" type="ORF">ACFFR3_44265</name>
</gene>
<dbReference type="PANTHER" id="PTHR21310">
    <property type="entry name" value="AMINOGLYCOSIDE PHOSPHOTRANSFERASE-RELATED-RELATED"/>
    <property type="match status" value="1"/>
</dbReference>
<dbReference type="Proteomes" id="UP001589568">
    <property type="component" value="Unassembled WGS sequence"/>
</dbReference>
<comment type="caution">
    <text evidence="2">The sequence shown here is derived from an EMBL/GenBank/DDBJ whole genome shotgun (WGS) entry which is preliminary data.</text>
</comment>
<reference evidence="2 3" key="1">
    <citation type="submission" date="2024-09" db="EMBL/GenBank/DDBJ databases">
        <authorList>
            <person name="Sun Q."/>
            <person name="Mori K."/>
        </authorList>
    </citation>
    <scope>NUCLEOTIDE SEQUENCE [LARGE SCALE GENOMIC DNA]</scope>
    <source>
        <strain evidence="2 3">JCM 3324</strain>
    </source>
</reference>
<dbReference type="Pfam" id="PF01636">
    <property type="entry name" value="APH"/>
    <property type="match status" value="1"/>
</dbReference>
<proteinExistence type="predicted"/>
<dbReference type="EMBL" id="JBHMCF010000051">
    <property type="protein sequence ID" value="MFB9476551.1"/>
    <property type="molecule type" value="Genomic_DNA"/>
</dbReference>
<protein>
    <submittedName>
        <fullName evidence="2">Phosphotransferase family protein</fullName>
    </submittedName>
</protein>
<keyword evidence="3" id="KW-1185">Reference proteome</keyword>
<evidence type="ECO:0000313" key="3">
    <source>
        <dbReference type="Proteomes" id="UP001589568"/>
    </source>
</evidence>
<dbReference type="InterPro" id="IPR051678">
    <property type="entry name" value="AGP_Transferase"/>
</dbReference>
<organism evidence="2 3">
    <name type="scientific">Nonomuraea salmonea</name>
    <dbReference type="NCBI Taxonomy" id="46181"/>
    <lineage>
        <taxon>Bacteria</taxon>
        <taxon>Bacillati</taxon>
        <taxon>Actinomycetota</taxon>
        <taxon>Actinomycetes</taxon>
        <taxon>Streptosporangiales</taxon>
        <taxon>Streptosporangiaceae</taxon>
        <taxon>Nonomuraea</taxon>
    </lineage>
</organism>
<name>A0ABV5P335_9ACTN</name>
<dbReference type="InterPro" id="IPR011009">
    <property type="entry name" value="Kinase-like_dom_sf"/>
</dbReference>
<evidence type="ECO:0000313" key="2">
    <source>
        <dbReference type="EMBL" id="MFB9476551.1"/>
    </source>
</evidence>
<dbReference type="Gene3D" id="3.90.1200.10">
    <property type="match status" value="1"/>
</dbReference>
<dbReference type="PANTHER" id="PTHR21310:SF15">
    <property type="entry name" value="AMINOGLYCOSIDE PHOSPHOTRANSFERASE DOMAIN-CONTAINING PROTEIN"/>
    <property type="match status" value="1"/>
</dbReference>
<dbReference type="SUPFAM" id="SSF56112">
    <property type="entry name" value="Protein kinase-like (PK-like)"/>
    <property type="match status" value="1"/>
</dbReference>
<dbReference type="InterPro" id="IPR002575">
    <property type="entry name" value="Aminoglycoside_PTrfase"/>
</dbReference>
<accession>A0ABV5P335</accession>
<evidence type="ECO:0000259" key="1">
    <source>
        <dbReference type="Pfam" id="PF01636"/>
    </source>
</evidence>
<dbReference type="RefSeq" id="WP_364369379.1">
    <property type="nucleotide sequence ID" value="NZ_JBHMCF010000051.1"/>
</dbReference>